<dbReference type="Pfam" id="PF00098">
    <property type="entry name" value="zf-CCHC"/>
    <property type="match status" value="1"/>
</dbReference>
<dbReference type="GO" id="GO:0008270">
    <property type="term" value="F:zinc ion binding"/>
    <property type="evidence" value="ECO:0007669"/>
    <property type="project" value="UniProtKB-KW"/>
</dbReference>
<evidence type="ECO:0000259" key="3">
    <source>
        <dbReference type="PROSITE" id="PS50158"/>
    </source>
</evidence>
<feature type="compositionally biased region" description="Low complexity" evidence="2">
    <location>
        <begin position="79"/>
        <end position="92"/>
    </location>
</feature>
<dbReference type="AlphaFoldDB" id="A0AA88VY40"/>
<feature type="region of interest" description="Disordered" evidence="2">
    <location>
        <begin position="1"/>
        <end position="27"/>
    </location>
</feature>
<protein>
    <recommendedName>
        <fullName evidence="3">CCHC-type domain-containing protein</fullName>
    </recommendedName>
</protein>
<keyword evidence="1" id="KW-0479">Metal-binding</keyword>
<dbReference type="InterPro" id="IPR036875">
    <property type="entry name" value="Znf_CCHC_sf"/>
</dbReference>
<evidence type="ECO:0000256" key="1">
    <source>
        <dbReference type="PROSITE-ProRule" id="PRU00047"/>
    </source>
</evidence>
<keyword evidence="1" id="KW-0863">Zinc-finger</keyword>
<accession>A0AA88VY40</accession>
<reference evidence="4" key="1">
    <citation type="submission" date="2022-12" db="EMBL/GenBank/DDBJ databases">
        <title>Draft genome assemblies for two species of Escallonia (Escalloniales).</title>
        <authorList>
            <person name="Chanderbali A."/>
            <person name="Dervinis C."/>
            <person name="Anghel I."/>
            <person name="Soltis D."/>
            <person name="Soltis P."/>
            <person name="Zapata F."/>
        </authorList>
    </citation>
    <scope>NUCLEOTIDE SEQUENCE</scope>
    <source>
        <strain evidence="4">UCBG64.0493</strain>
        <tissue evidence="4">Leaf</tissue>
    </source>
</reference>
<dbReference type="InterPro" id="IPR001878">
    <property type="entry name" value="Znf_CCHC"/>
</dbReference>
<dbReference type="EMBL" id="JAVXUP010000988">
    <property type="protein sequence ID" value="KAK3017631.1"/>
    <property type="molecule type" value="Genomic_DNA"/>
</dbReference>
<feature type="compositionally biased region" description="Low complexity" evidence="2">
    <location>
        <begin position="120"/>
        <end position="130"/>
    </location>
</feature>
<proteinExistence type="predicted"/>
<keyword evidence="1" id="KW-0862">Zinc</keyword>
<gene>
    <name evidence="4" type="ORF">RJ639_003657</name>
</gene>
<sequence length="190" mass="20861">MPQPFITGSRPQPRPAVRPTQYIPPQQQPAQAVSQYCTFCGMTGHIEGVCRKRKGTCFACGAQGHQMRDCPKNKGSVDTTTGGTSGTGISSGRRVNKPMIKARAFALGPDEVHGSLAVVGGTMPPRATRGGTRGGRRDTEERRATRFKNGLRYRIRKFLTTVTLDTYGQVLDKAQRVEKDVEAGRKYYKE</sequence>
<feature type="region of interest" description="Disordered" evidence="2">
    <location>
        <begin position="119"/>
        <end position="140"/>
    </location>
</feature>
<dbReference type="SUPFAM" id="SSF57756">
    <property type="entry name" value="Retrovirus zinc finger-like domains"/>
    <property type="match status" value="1"/>
</dbReference>
<feature type="region of interest" description="Disordered" evidence="2">
    <location>
        <begin position="68"/>
        <end position="93"/>
    </location>
</feature>
<dbReference type="SMART" id="SM00343">
    <property type="entry name" value="ZnF_C2HC"/>
    <property type="match status" value="2"/>
</dbReference>
<evidence type="ECO:0000256" key="2">
    <source>
        <dbReference type="SAM" id="MobiDB-lite"/>
    </source>
</evidence>
<name>A0AA88VY40_9ASTE</name>
<comment type="caution">
    <text evidence="4">The sequence shown here is derived from an EMBL/GenBank/DDBJ whole genome shotgun (WGS) entry which is preliminary data.</text>
</comment>
<evidence type="ECO:0000313" key="5">
    <source>
        <dbReference type="Proteomes" id="UP001188597"/>
    </source>
</evidence>
<keyword evidence="5" id="KW-1185">Reference proteome</keyword>
<evidence type="ECO:0000313" key="4">
    <source>
        <dbReference type="EMBL" id="KAK3017631.1"/>
    </source>
</evidence>
<organism evidence="4 5">
    <name type="scientific">Escallonia herrerae</name>
    <dbReference type="NCBI Taxonomy" id="1293975"/>
    <lineage>
        <taxon>Eukaryota</taxon>
        <taxon>Viridiplantae</taxon>
        <taxon>Streptophyta</taxon>
        <taxon>Embryophyta</taxon>
        <taxon>Tracheophyta</taxon>
        <taxon>Spermatophyta</taxon>
        <taxon>Magnoliopsida</taxon>
        <taxon>eudicotyledons</taxon>
        <taxon>Gunneridae</taxon>
        <taxon>Pentapetalae</taxon>
        <taxon>asterids</taxon>
        <taxon>campanulids</taxon>
        <taxon>Escalloniales</taxon>
        <taxon>Escalloniaceae</taxon>
        <taxon>Escallonia</taxon>
    </lineage>
</organism>
<dbReference type="Gene3D" id="4.10.60.10">
    <property type="entry name" value="Zinc finger, CCHC-type"/>
    <property type="match status" value="1"/>
</dbReference>
<feature type="domain" description="CCHC-type" evidence="3">
    <location>
        <begin position="57"/>
        <end position="72"/>
    </location>
</feature>
<dbReference type="Proteomes" id="UP001188597">
    <property type="component" value="Unassembled WGS sequence"/>
</dbReference>
<dbReference type="GO" id="GO:0003676">
    <property type="term" value="F:nucleic acid binding"/>
    <property type="evidence" value="ECO:0007669"/>
    <property type="project" value="InterPro"/>
</dbReference>
<dbReference type="PROSITE" id="PS50158">
    <property type="entry name" value="ZF_CCHC"/>
    <property type="match status" value="1"/>
</dbReference>